<reference evidence="4" key="1">
    <citation type="journal article" date="2019" name="Int. J. Syst. Evol. Microbiol.">
        <title>The Global Catalogue of Microorganisms (GCM) 10K type strain sequencing project: providing services to taxonomists for standard genome sequencing and annotation.</title>
        <authorList>
            <consortium name="The Broad Institute Genomics Platform"/>
            <consortium name="The Broad Institute Genome Sequencing Center for Infectious Disease"/>
            <person name="Wu L."/>
            <person name="Ma J."/>
        </authorList>
    </citation>
    <scope>NUCLEOTIDE SEQUENCE [LARGE SCALE GENOMIC DNA]</scope>
    <source>
        <strain evidence="4">TBRC 5832</strain>
    </source>
</reference>
<dbReference type="RefSeq" id="WP_378066164.1">
    <property type="nucleotide sequence ID" value="NZ_JBHSBL010000007.1"/>
</dbReference>
<keyword evidence="1" id="KW-0812">Transmembrane</keyword>
<keyword evidence="1" id="KW-0472">Membrane</keyword>
<feature type="transmembrane region" description="Helical" evidence="1">
    <location>
        <begin position="189"/>
        <end position="206"/>
    </location>
</feature>
<keyword evidence="2" id="KW-0732">Signal</keyword>
<name>A0ABV8IM26_9ACTN</name>
<dbReference type="EMBL" id="JBHSBL010000007">
    <property type="protein sequence ID" value="MFC4065132.1"/>
    <property type="molecule type" value="Genomic_DNA"/>
</dbReference>
<protein>
    <recommendedName>
        <fullName evidence="5">Secreted protein</fullName>
    </recommendedName>
</protein>
<evidence type="ECO:0000313" key="3">
    <source>
        <dbReference type="EMBL" id="MFC4065132.1"/>
    </source>
</evidence>
<comment type="caution">
    <text evidence="3">The sequence shown here is derived from an EMBL/GenBank/DDBJ whole genome shotgun (WGS) entry which is preliminary data.</text>
</comment>
<keyword evidence="4" id="KW-1185">Reference proteome</keyword>
<evidence type="ECO:0008006" key="5">
    <source>
        <dbReference type="Google" id="ProtNLM"/>
    </source>
</evidence>
<dbReference type="Proteomes" id="UP001595867">
    <property type="component" value="Unassembled WGS sequence"/>
</dbReference>
<sequence>MNARAGLAALVLSAGAALPGFGTIDGGGQHREHERITRAAVACAAADASEDCFQPRSIDQLAGHGNGFGAVGAPDRTEVSVPAGCFVVPDSSPGVGGCGRRVTHAALNKDTGLIDPVTGVATSPSTPRGRVGDNFAKAVTGAVVETRHQWQAFGEALRREYGPRQAATMTCVLTHDDPAEDCAGSARTVTAPVLIVVLMFLAIHVRRRRWPGTSHRDRGGRP</sequence>
<evidence type="ECO:0000313" key="4">
    <source>
        <dbReference type="Proteomes" id="UP001595867"/>
    </source>
</evidence>
<gene>
    <name evidence="3" type="ORF">ACFO0C_09325</name>
</gene>
<evidence type="ECO:0000256" key="1">
    <source>
        <dbReference type="SAM" id="Phobius"/>
    </source>
</evidence>
<accession>A0ABV8IM26</accession>
<feature type="signal peptide" evidence="2">
    <location>
        <begin position="1"/>
        <end position="16"/>
    </location>
</feature>
<organism evidence="3 4">
    <name type="scientific">Actinoplanes subglobosus</name>
    <dbReference type="NCBI Taxonomy" id="1547892"/>
    <lineage>
        <taxon>Bacteria</taxon>
        <taxon>Bacillati</taxon>
        <taxon>Actinomycetota</taxon>
        <taxon>Actinomycetes</taxon>
        <taxon>Micromonosporales</taxon>
        <taxon>Micromonosporaceae</taxon>
        <taxon>Actinoplanes</taxon>
    </lineage>
</organism>
<feature type="chain" id="PRO_5046438251" description="Secreted protein" evidence="2">
    <location>
        <begin position="17"/>
        <end position="222"/>
    </location>
</feature>
<evidence type="ECO:0000256" key="2">
    <source>
        <dbReference type="SAM" id="SignalP"/>
    </source>
</evidence>
<proteinExistence type="predicted"/>
<keyword evidence="1" id="KW-1133">Transmembrane helix</keyword>